<dbReference type="InterPro" id="IPR027379">
    <property type="entry name" value="CLS_N"/>
</dbReference>
<evidence type="ECO:0000256" key="5">
    <source>
        <dbReference type="ARBA" id="ARBA00022692"/>
    </source>
</evidence>
<proteinExistence type="inferred from homology"/>
<dbReference type="InterPro" id="IPR030874">
    <property type="entry name" value="Cardiolipin_synth_Firmi"/>
</dbReference>
<dbReference type="AlphaFoldDB" id="A0A143HEM7"/>
<dbReference type="OrthoDB" id="9762009at2"/>
<dbReference type="PANTHER" id="PTHR21248">
    <property type="entry name" value="CARDIOLIPIN SYNTHASE"/>
    <property type="match status" value="1"/>
</dbReference>
<evidence type="ECO:0000256" key="8">
    <source>
        <dbReference type="ARBA" id="ARBA00023098"/>
    </source>
</evidence>
<dbReference type="PANTHER" id="PTHR21248:SF22">
    <property type="entry name" value="PHOSPHOLIPASE D"/>
    <property type="match status" value="1"/>
</dbReference>
<dbReference type="InterPro" id="IPR025202">
    <property type="entry name" value="PLD-like_dom"/>
</dbReference>
<feature type="active site" evidence="13">
    <location>
        <position position="410"/>
    </location>
</feature>
<dbReference type="CDD" id="cd09112">
    <property type="entry name" value="PLDc_CLS_2"/>
    <property type="match status" value="1"/>
</dbReference>
<dbReference type="SUPFAM" id="SSF56024">
    <property type="entry name" value="Phospholipase D/nuclease"/>
    <property type="match status" value="2"/>
</dbReference>
<keyword evidence="6" id="KW-0677">Repeat</keyword>
<dbReference type="GO" id="GO:0005886">
    <property type="term" value="C:plasma membrane"/>
    <property type="evidence" value="ECO:0007669"/>
    <property type="project" value="UniProtKB-SubCell"/>
</dbReference>
<evidence type="ECO:0000256" key="13">
    <source>
        <dbReference type="HAMAP-Rule" id="MF_01916"/>
    </source>
</evidence>
<comment type="function">
    <text evidence="12 13">Catalyzes the reversible phosphatidyl group transfer from one phosphatidylglycerol molecule to another to form cardiolipin (CL) (diphosphatidylglycerol) and glycerol.</text>
</comment>
<keyword evidence="7 13" id="KW-1133">Transmembrane helix</keyword>
<evidence type="ECO:0000256" key="4">
    <source>
        <dbReference type="ARBA" id="ARBA00022679"/>
    </source>
</evidence>
<dbReference type="InterPro" id="IPR022924">
    <property type="entry name" value="Cardiolipin_synthase"/>
</dbReference>
<evidence type="ECO:0000256" key="1">
    <source>
        <dbReference type="ARBA" id="ARBA00004651"/>
    </source>
</evidence>
<dbReference type="Proteomes" id="UP000076021">
    <property type="component" value="Chromosome"/>
</dbReference>
<feature type="active site" evidence="13">
    <location>
        <position position="403"/>
    </location>
</feature>
<sequence>MDTANLTSLIVSIILVSNILLAAIIIFLERKEPTSTWAWILVLFFLPVAGFILYILLGRQLRKKHLFRWEGRKKIGIDQLIEYQMEAIQDNTFEFRLDDAAHFKELIFMNLTTNHAVLTQDNAVTIFNDGEEKFKALLEDIESAKHHIHIQYYIFRVDRLGTKIVKELTKKAKQGVQVRLLYDEMGSRGVHVKHFQELIDAGGEVEVFFPSILPLINPRMNYRNHRKLVIIDGRVGYIGGFNVGDEYLGLKKKFGYWRDTHLRLEGSSVHPMQTRFLLDWNQASNTKDIQYADHYFPAITRKGEVSIQIVSSGPDSEWEQIKNAYLKLIGMAQKYIYIQTPYFIPDDSFMDAVRIACLSGIDVRIMIPNKPDHMFVYWATYSYVGQLLKAGARIYIYENGFLHTKMIVIDDEASTVGTANIDFRSFKLNFEVNAFIYHRETSHKLAELFEKDMLLSTELTQELYDNRSRTIKMKESISRLLSPIL</sequence>
<protein>
    <recommendedName>
        <fullName evidence="13 14">Cardiolipin synthase</fullName>
        <shortName evidence="13">CL synthase</shortName>
        <ecNumber evidence="13 14">2.7.8.-</ecNumber>
    </recommendedName>
</protein>
<keyword evidence="4 13" id="KW-0808">Transferase</keyword>
<keyword evidence="17" id="KW-1185">Reference proteome</keyword>
<evidence type="ECO:0000256" key="12">
    <source>
        <dbReference type="ARBA" id="ARBA00057569"/>
    </source>
</evidence>
<dbReference type="SMART" id="SM00155">
    <property type="entry name" value="PLDc"/>
    <property type="match status" value="2"/>
</dbReference>
<feature type="active site" evidence="13">
    <location>
        <position position="232"/>
    </location>
</feature>
<feature type="domain" description="PLD phosphodiesterase" evidence="15">
    <location>
        <begin position="220"/>
        <end position="247"/>
    </location>
</feature>
<keyword evidence="10 13" id="KW-0594">Phospholipid biosynthesis</keyword>
<gene>
    <name evidence="16" type="ORF">ATY39_12655</name>
</gene>
<dbReference type="FunFam" id="3.30.870.10:FF:000021">
    <property type="entry name" value="Cardiolipin synthase"/>
    <property type="match status" value="1"/>
</dbReference>
<keyword evidence="2 13" id="KW-1003">Cell membrane</keyword>
<dbReference type="PROSITE" id="PS50035">
    <property type="entry name" value="PLD"/>
    <property type="match status" value="2"/>
</dbReference>
<feature type="active site" evidence="13">
    <location>
        <position position="405"/>
    </location>
</feature>
<evidence type="ECO:0000256" key="3">
    <source>
        <dbReference type="ARBA" id="ARBA00022516"/>
    </source>
</evidence>
<dbReference type="STRING" id="241244.ATY39_12655"/>
<feature type="active site" evidence="13">
    <location>
        <position position="225"/>
    </location>
</feature>
<evidence type="ECO:0000256" key="6">
    <source>
        <dbReference type="ARBA" id="ARBA00022737"/>
    </source>
</evidence>
<evidence type="ECO:0000256" key="9">
    <source>
        <dbReference type="ARBA" id="ARBA00023136"/>
    </source>
</evidence>
<keyword evidence="3 13" id="KW-0444">Lipid biosynthesis</keyword>
<accession>A0A143HEM7</accession>
<organism evidence="16 17">
    <name type="scientific">Rummeliibacillus stabekisii</name>
    <dbReference type="NCBI Taxonomy" id="241244"/>
    <lineage>
        <taxon>Bacteria</taxon>
        <taxon>Bacillati</taxon>
        <taxon>Bacillota</taxon>
        <taxon>Bacilli</taxon>
        <taxon>Bacillales</taxon>
        <taxon>Caryophanaceae</taxon>
        <taxon>Rummeliibacillus</taxon>
    </lineage>
</organism>
<evidence type="ECO:0000259" key="15">
    <source>
        <dbReference type="PROSITE" id="PS50035"/>
    </source>
</evidence>
<comment type="similarity">
    <text evidence="13">Belongs to the phospholipase D family. Cardiolipin synthase subfamily.</text>
</comment>
<dbReference type="NCBIfam" id="TIGR04265">
    <property type="entry name" value="bac_cardiolipin"/>
    <property type="match status" value="1"/>
</dbReference>
<dbReference type="GO" id="GO:0032049">
    <property type="term" value="P:cardiolipin biosynthetic process"/>
    <property type="evidence" value="ECO:0007669"/>
    <property type="project" value="UniProtKB-UniRule"/>
</dbReference>
<comment type="subcellular location">
    <subcellularLocation>
        <location evidence="1 13">Cell membrane</location>
        <topology evidence="1 13">Multi-pass membrane protein</topology>
    </subcellularLocation>
</comment>
<evidence type="ECO:0000256" key="11">
    <source>
        <dbReference type="ARBA" id="ARBA00023264"/>
    </source>
</evidence>
<dbReference type="FunFam" id="3.30.870.10:FF:000014">
    <property type="entry name" value="Cardiolipin synthase"/>
    <property type="match status" value="1"/>
</dbReference>
<evidence type="ECO:0000256" key="7">
    <source>
        <dbReference type="ARBA" id="ARBA00022989"/>
    </source>
</evidence>
<dbReference type="Gene3D" id="3.30.870.10">
    <property type="entry name" value="Endonuclease Chain A"/>
    <property type="match status" value="2"/>
</dbReference>
<feature type="active site" evidence="13">
    <location>
        <position position="227"/>
    </location>
</feature>
<dbReference type="Pfam" id="PF13091">
    <property type="entry name" value="PLDc_2"/>
    <property type="match status" value="2"/>
</dbReference>
<feature type="transmembrane region" description="Helical" evidence="13">
    <location>
        <begin position="37"/>
        <end position="57"/>
    </location>
</feature>
<keyword evidence="8 13" id="KW-0443">Lipid metabolism</keyword>
<dbReference type="GO" id="GO:0008808">
    <property type="term" value="F:cardiolipin synthase activity"/>
    <property type="evidence" value="ECO:0007669"/>
    <property type="project" value="UniProtKB-UniRule"/>
</dbReference>
<dbReference type="KEGG" id="rst:ATY39_12655"/>
<dbReference type="RefSeq" id="WP_066790300.1">
    <property type="nucleotide sequence ID" value="NZ_CP014806.1"/>
</dbReference>
<dbReference type="HAMAP" id="MF_01916">
    <property type="entry name" value="Cardiolipin_synth_Cls"/>
    <property type="match status" value="1"/>
</dbReference>
<name>A0A143HEM7_9BACL</name>
<keyword evidence="9 13" id="KW-0472">Membrane</keyword>
<evidence type="ECO:0000256" key="2">
    <source>
        <dbReference type="ARBA" id="ARBA00022475"/>
    </source>
</evidence>
<dbReference type="InterPro" id="IPR001736">
    <property type="entry name" value="PLipase_D/transphosphatidylase"/>
</dbReference>
<keyword evidence="5 13" id="KW-0812">Transmembrane</keyword>
<feature type="transmembrane region" description="Helical" evidence="13">
    <location>
        <begin position="6"/>
        <end position="28"/>
    </location>
</feature>
<evidence type="ECO:0000256" key="10">
    <source>
        <dbReference type="ARBA" id="ARBA00023209"/>
    </source>
</evidence>
<comment type="catalytic activity">
    <reaction evidence="13">
        <text>2 a 1,2-diacyl-sn-glycero-3-phospho-(1'-sn-glycerol) = a cardiolipin + glycerol</text>
        <dbReference type="Rhea" id="RHEA:31451"/>
        <dbReference type="ChEBI" id="CHEBI:17754"/>
        <dbReference type="ChEBI" id="CHEBI:62237"/>
        <dbReference type="ChEBI" id="CHEBI:64716"/>
    </reaction>
</comment>
<evidence type="ECO:0000313" key="17">
    <source>
        <dbReference type="Proteomes" id="UP000076021"/>
    </source>
</evidence>
<dbReference type="CDD" id="cd09110">
    <property type="entry name" value="PLDc_CLS_1"/>
    <property type="match status" value="1"/>
</dbReference>
<evidence type="ECO:0000256" key="14">
    <source>
        <dbReference type="NCBIfam" id="TIGR04265"/>
    </source>
</evidence>
<evidence type="ECO:0000313" key="16">
    <source>
        <dbReference type="EMBL" id="AMX00183.1"/>
    </source>
</evidence>
<dbReference type="Pfam" id="PF13396">
    <property type="entry name" value="PLDc_N"/>
    <property type="match status" value="1"/>
</dbReference>
<reference evidence="16 17" key="1">
    <citation type="journal article" date="2016" name="Genome Announc.">
        <title>Whole-Genome Sequence of Rummeliibacillus stabekisii Strain PP9 Isolated from Antarctic Soil.</title>
        <authorList>
            <person name="da Mota F.F."/>
            <person name="Vollu R.E."/>
            <person name="Jurelevicius D."/>
            <person name="Seldin L."/>
        </authorList>
    </citation>
    <scope>NUCLEOTIDE SEQUENCE [LARGE SCALE GENOMIC DNA]</scope>
    <source>
        <strain evidence="16 17">PP9</strain>
    </source>
</reference>
<feature type="domain" description="PLD phosphodiesterase" evidence="15">
    <location>
        <begin position="398"/>
        <end position="425"/>
    </location>
</feature>
<keyword evidence="11 13" id="KW-1208">Phospholipid metabolism</keyword>
<dbReference type="EMBL" id="CP014806">
    <property type="protein sequence ID" value="AMX00183.1"/>
    <property type="molecule type" value="Genomic_DNA"/>
</dbReference>
<dbReference type="EC" id="2.7.8.-" evidence="13 14"/>
<reference evidence="17" key="2">
    <citation type="submission" date="2016-03" db="EMBL/GenBank/DDBJ databases">
        <authorList>
            <person name="Ploux O."/>
        </authorList>
    </citation>
    <scope>NUCLEOTIDE SEQUENCE [LARGE SCALE GENOMIC DNA]</scope>
    <source>
        <strain evidence="17">PP9</strain>
    </source>
</reference>